<dbReference type="EMBL" id="ADLK01000019">
    <property type="protein sequence ID" value="KMW20119.1"/>
    <property type="molecule type" value="Genomic_DNA"/>
</dbReference>
<gene>
    <name evidence="2" type="ORF">HMPREF9470_02134</name>
</gene>
<feature type="domain" description="HTH cro/C1-type" evidence="1">
    <location>
        <begin position="10"/>
        <end position="65"/>
    </location>
</feature>
<dbReference type="SUPFAM" id="SSF47413">
    <property type="entry name" value="lambda repressor-like DNA-binding domains"/>
    <property type="match status" value="1"/>
</dbReference>
<name>A0A0J9C6Q2_9FIRM</name>
<accession>A0A0J9C6Q2</accession>
<comment type="caution">
    <text evidence="2">The sequence shown here is derived from an EMBL/GenBank/DDBJ whole genome shotgun (WGS) entry which is preliminary data.</text>
</comment>
<proteinExistence type="predicted"/>
<dbReference type="Pfam" id="PF13443">
    <property type="entry name" value="HTH_26"/>
    <property type="match status" value="1"/>
</dbReference>
<dbReference type="InterPro" id="IPR001387">
    <property type="entry name" value="Cro/C1-type_HTH"/>
</dbReference>
<dbReference type="GO" id="GO:0003677">
    <property type="term" value="F:DNA binding"/>
    <property type="evidence" value="ECO:0007669"/>
    <property type="project" value="InterPro"/>
</dbReference>
<dbReference type="OrthoDB" id="9807880at2"/>
<evidence type="ECO:0000313" key="2">
    <source>
        <dbReference type="EMBL" id="KMW20119.1"/>
    </source>
</evidence>
<dbReference type="InterPro" id="IPR010982">
    <property type="entry name" value="Lambda_DNA-bd_dom_sf"/>
</dbReference>
<reference evidence="2 3" key="1">
    <citation type="submission" date="2011-04" db="EMBL/GenBank/DDBJ databases">
        <title>The Genome Sequence of Clostridium citroniae WAL-19142.</title>
        <authorList>
            <consortium name="The Broad Institute Genome Sequencing Platform"/>
            <person name="Earl A."/>
            <person name="Ward D."/>
            <person name="Feldgarden M."/>
            <person name="Gevers D."/>
            <person name="Warren Y.A."/>
            <person name="Tyrrell K.L."/>
            <person name="Citron D.M."/>
            <person name="Goldstein E.J."/>
            <person name="Daigneault M."/>
            <person name="Allen-Vercoe E."/>
            <person name="Young S.K."/>
            <person name="Zeng Q."/>
            <person name="Gargeya S."/>
            <person name="Fitzgerald M."/>
            <person name="Haas B."/>
            <person name="Abouelleil A."/>
            <person name="Alvarado L."/>
            <person name="Arachchi H.M."/>
            <person name="Berlin A."/>
            <person name="Brown A."/>
            <person name="Chapman S.B."/>
            <person name="Chen Z."/>
            <person name="Dunbar C."/>
            <person name="Freedman E."/>
            <person name="Gearin G."/>
            <person name="Gellesch M."/>
            <person name="Goldberg J."/>
            <person name="Griggs A."/>
            <person name="Gujja S."/>
            <person name="Heilman E.R."/>
            <person name="Heiman D."/>
            <person name="Howarth C."/>
            <person name="Larson L."/>
            <person name="Lui A."/>
            <person name="MacDonald P.J."/>
            <person name="Mehta T."/>
            <person name="Montmayeur A."/>
            <person name="Murphy C."/>
            <person name="Neiman D."/>
            <person name="Pearson M."/>
            <person name="Priest M."/>
            <person name="Roberts A."/>
            <person name="Saif S."/>
            <person name="Shea T."/>
            <person name="Shenoy N."/>
            <person name="Sisk P."/>
            <person name="Stolte C."/>
            <person name="Sykes S."/>
            <person name="White J."/>
            <person name="Yandava C."/>
            <person name="Wortman J."/>
            <person name="Nusbaum C."/>
            <person name="Birren B."/>
        </authorList>
    </citation>
    <scope>NUCLEOTIDE SEQUENCE [LARGE SCALE GENOMIC DNA]</scope>
    <source>
        <strain evidence="2 3">WAL-19142</strain>
    </source>
</reference>
<organism evidence="2 3">
    <name type="scientific">[Clostridium] citroniae WAL-19142</name>
    <dbReference type="NCBI Taxonomy" id="742734"/>
    <lineage>
        <taxon>Bacteria</taxon>
        <taxon>Bacillati</taxon>
        <taxon>Bacillota</taxon>
        <taxon>Clostridia</taxon>
        <taxon>Lachnospirales</taxon>
        <taxon>Lachnospiraceae</taxon>
        <taxon>Enterocloster</taxon>
    </lineage>
</organism>
<dbReference type="PATRIC" id="fig|742734.4.peg.2292"/>
<evidence type="ECO:0000259" key="1">
    <source>
        <dbReference type="Pfam" id="PF13443"/>
    </source>
</evidence>
<protein>
    <recommendedName>
        <fullName evidence="1">HTH cro/C1-type domain-containing protein</fullName>
    </recommendedName>
</protein>
<evidence type="ECO:0000313" key="3">
    <source>
        <dbReference type="Proteomes" id="UP000037392"/>
    </source>
</evidence>
<dbReference type="Gene3D" id="1.10.260.40">
    <property type="entry name" value="lambda repressor-like DNA-binding domains"/>
    <property type="match status" value="1"/>
</dbReference>
<dbReference type="Proteomes" id="UP000037392">
    <property type="component" value="Unassembled WGS sequence"/>
</dbReference>
<sequence length="73" mass="8411">MISYEPLFRTMKEKGITSYKLGKMGFPMSTYHSIRHGNSMNINTLNTLCRLLDCSVSDVLEYIKDEDDTNGRE</sequence>
<dbReference type="GeneID" id="93161925"/>
<dbReference type="RefSeq" id="WP_007860550.1">
    <property type="nucleotide sequence ID" value="NZ_KQ235877.1"/>
</dbReference>
<dbReference type="AlphaFoldDB" id="A0A0J9C6Q2"/>